<name>A0A917G0C6_9NOCA</name>
<gene>
    <name evidence="2" type="ORF">GCM10007304_33460</name>
</gene>
<evidence type="ECO:0000313" key="3">
    <source>
        <dbReference type="Proteomes" id="UP000654257"/>
    </source>
</evidence>
<feature type="domain" description="DUF4232" evidence="1">
    <location>
        <begin position="2"/>
        <end position="69"/>
    </location>
</feature>
<keyword evidence="3" id="KW-1185">Reference proteome</keyword>
<reference evidence="2" key="2">
    <citation type="submission" date="2020-09" db="EMBL/GenBank/DDBJ databases">
        <authorList>
            <person name="Sun Q."/>
            <person name="Sedlacek I."/>
        </authorList>
    </citation>
    <scope>NUCLEOTIDE SEQUENCE</scope>
    <source>
        <strain evidence="2">CCM 7905</strain>
    </source>
</reference>
<dbReference type="EMBL" id="BMCU01000003">
    <property type="protein sequence ID" value="GGG16645.1"/>
    <property type="molecule type" value="Genomic_DNA"/>
</dbReference>
<sequence>MQVAPGESAVAAVKATQVQNFSQDACQPTSVSGIDVYSPNTTEVVFLPYVSTGCGTDDPSITQLSVQPVVAE</sequence>
<dbReference type="InterPro" id="IPR025326">
    <property type="entry name" value="DUF4232"/>
</dbReference>
<evidence type="ECO:0000313" key="2">
    <source>
        <dbReference type="EMBL" id="GGG16645.1"/>
    </source>
</evidence>
<reference evidence="2" key="1">
    <citation type="journal article" date="2014" name="Int. J. Syst. Evol. Microbiol.">
        <title>Complete genome sequence of Corynebacterium casei LMG S-19264T (=DSM 44701T), isolated from a smear-ripened cheese.</title>
        <authorList>
            <consortium name="US DOE Joint Genome Institute (JGI-PGF)"/>
            <person name="Walter F."/>
            <person name="Albersmeier A."/>
            <person name="Kalinowski J."/>
            <person name="Ruckert C."/>
        </authorList>
    </citation>
    <scope>NUCLEOTIDE SEQUENCE</scope>
    <source>
        <strain evidence="2">CCM 7905</strain>
    </source>
</reference>
<evidence type="ECO:0000259" key="1">
    <source>
        <dbReference type="Pfam" id="PF14016"/>
    </source>
</evidence>
<proteinExistence type="predicted"/>
<dbReference type="AlphaFoldDB" id="A0A917G0C6"/>
<comment type="caution">
    <text evidence="2">The sequence shown here is derived from an EMBL/GenBank/DDBJ whole genome shotgun (WGS) entry which is preliminary data.</text>
</comment>
<organism evidence="2 3">
    <name type="scientific">Rhodococcoides trifolii</name>
    <dbReference type="NCBI Taxonomy" id="908250"/>
    <lineage>
        <taxon>Bacteria</taxon>
        <taxon>Bacillati</taxon>
        <taxon>Actinomycetota</taxon>
        <taxon>Actinomycetes</taxon>
        <taxon>Mycobacteriales</taxon>
        <taxon>Nocardiaceae</taxon>
        <taxon>Rhodococcoides</taxon>
    </lineage>
</organism>
<accession>A0A917G0C6</accession>
<dbReference type="Pfam" id="PF14016">
    <property type="entry name" value="DUF4232"/>
    <property type="match status" value="1"/>
</dbReference>
<protein>
    <recommendedName>
        <fullName evidence="1">DUF4232 domain-containing protein</fullName>
    </recommendedName>
</protein>
<dbReference type="Proteomes" id="UP000654257">
    <property type="component" value="Unassembled WGS sequence"/>
</dbReference>